<keyword evidence="1" id="KW-1133">Transmembrane helix</keyword>
<protein>
    <submittedName>
        <fullName evidence="2">Uncharacterized protein</fullName>
    </submittedName>
</protein>
<dbReference type="AlphaFoldDB" id="A0A432WUU4"/>
<reference evidence="3" key="1">
    <citation type="journal article" date="2018" name="Front. Microbiol.">
        <title>Genome-Based Analysis Reveals the Taxonomy and Diversity of the Family Idiomarinaceae.</title>
        <authorList>
            <person name="Liu Y."/>
            <person name="Lai Q."/>
            <person name="Shao Z."/>
        </authorList>
    </citation>
    <scope>NUCLEOTIDE SEQUENCE [LARGE SCALE GENOMIC DNA]</scope>
    <source>
        <strain evidence="3">AIS</strain>
    </source>
</reference>
<sequence length="220" mass="26209">MQTIYDMIQESPAFYAWAFGLVNLAWGLFTYFNKQRHDRELRHLEQDLRFNADRRLKLFDLKATQYSQYVTDLDSLGKKNQVEIPSRMQPIFDKYFQDYLAASEAADEEQQRKTIGWLGSQVSEIMQESLQDVMKLKYESNRLKLIATDQMLTTFEIIEKLNQEIFDITNTYMSQFTEIVKHQKTEETELFQKEATRLGEELQTQSRKLLSQMRQEINEI</sequence>
<name>A0A432WUU4_9GAMM</name>
<keyword evidence="1" id="KW-0812">Transmembrane</keyword>
<dbReference type="OrthoDB" id="6385192at2"/>
<dbReference type="EMBL" id="PIPP01000002">
    <property type="protein sequence ID" value="RUO37519.1"/>
    <property type="molecule type" value="Genomic_DNA"/>
</dbReference>
<evidence type="ECO:0000256" key="1">
    <source>
        <dbReference type="SAM" id="Phobius"/>
    </source>
</evidence>
<evidence type="ECO:0000313" key="3">
    <source>
        <dbReference type="Proteomes" id="UP000286934"/>
    </source>
</evidence>
<evidence type="ECO:0000313" key="2">
    <source>
        <dbReference type="EMBL" id="RUO37519.1"/>
    </source>
</evidence>
<accession>A0A432WUU4</accession>
<dbReference type="RefSeq" id="WP_126806830.1">
    <property type="nucleotide sequence ID" value="NZ_PIPP01000002.1"/>
</dbReference>
<comment type="caution">
    <text evidence="2">The sequence shown here is derived from an EMBL/GenBank/DDBJ whole genome shotgun (WGS) entry which is preliminary data.</text>
</comment>
<feature type="transmembrane region" description="Helical" evidence="1">
    <location>
        <begin position="12"/>
        <end position="32"/>
    </location>
</feature>
<proteinExistence type="predicted"/>
<keyword evidence="3" id="KW-1185">Reference proteome</keyword>
<organism evidence="2 3">
    <name type="scientific">Aliidiomarina shirensis</name>
    <dbReference type="NCBI Taxonomy" id="1048642"/>
    <lineage>
        <taxon>Bacteria</taxon>
        <taxon>Pseudomonadati</taxon>
        <taxon>Pseudomonadota</taxon>
        <taxon>Gammaproteobacteria</taxon>
        <taxon>Alteromonadales</taxon>
        <taxon>Idiomarinaceae</taxon>
        <taxon>Aliidiomarina</taxon>
    </lineage>
</organism>
<dbReference type="Proteomes" id="UP000286934">
    <property type="component" value="Unassembled WGS sequence"/>
</dbReference>
<gene>
    <name evidence="2" type="ORF">CWE13_06060</name>
</gene>
<keyword evidence="1" id="KW-0472">Membrane</keyword>